<dbReference type="Pfam" id="PF04235">
    <property type="entry name" value="DUF418"/>
    <property type="match status" value="1"/>
</dbReference>
<organism evidence="3 4">
    <name type="scientific">Sphingomicrobium clamense</name>
    <dbReference type="NCBI Taxonomy" id="2851013"/>
    <lineage>
        <taxon>Bacteria</taxon>
        <taxon>Pseudomonadati</taxon>
        <taxon>Pseudomonadota</taxon>
        <taxon>Alphaproteobacteria</taxon>
        <taxon>Sphingomonadales</taxon>
        <taxon>Sphingomonadaceae</taxon>
        <taxon>Sphingomicrobium</taxon>
    </lineage>
</organism>
<feature type="transmembrane region" description="Helical" evidence="1">
    <location>
        <begin position="252"/>
        <end position="269"/>
    </location>
</feature>
<protein>
    <submittedName>
        <fullName evidence="3">DUF418 domain-containing protein</fullName>
    </submittedName>
</protein>
<feature type="transmembrane region" description="Helical" evidence="1">
    <location>
        <begin position="361"/>
        <end position="379"/>
    </location>
</feature>
<evidence type="ECO:0000313" key="3">
    <source>
        <dbReference type="EMBL" id="MBW0144072.1"/>
    </source>
</evidence>
<dbReference type="PANTHER" id="PTHR30590">
    <property type="entry name" value="INNER MEMBRANE PROTEIN"/>
    <property type="match status" value="1"/>
</dbReference>
<accession>A0ABS6V3E0</accession>
<comment type="caution">
    <text evidence="3">The sequence shown here is derived from an EMBL/GenBank/DDBJ whole genome shotgun (WGS) entry which is preliminary data.</text>
</comment>
<keyword evidence="4" id="KW-1185">Reference proteome</keyword>
<keyword evidence="1" id="KW-0472">Membrane</keyword>
<evidence type="ECO:0000259" key="2">
    <source>
        <dbReference type="Pfam" id="PF04235"/>
    </source>
</evidence>
<reference evidence="3 4" key="1">
    <citation type="submission" date="2021-07" db="EMBL/GenBank/DDBJ databases">
        <title>The draft genome sequence of Sphingomicrobium sp. B8.</title>
        <authorList>
            <person name="Mu L."/>
        </authorList>
    </citation>
    <scope>NUCLEOTIDE SEQUENCE [LARGE SCALE GENOMIC DNA]</scope>
    <source>
        <strain evidence="3 4">B8</strain>
    </source>
</reference>
<dbReference type="PANTHER" id="PTHR30590:SF2">
    <property type="entry name" value="INNER MEMBRANE PROTEIN"/>
    <property type="match status" value="1"/>
</dbReference>
<feature type="transmembrane region" description="Helical" evidence="1">
    <location>
        <begin position="24"/>
        <end position="43"/>
    </location>
</feature>
<keyword evidence="1" id="KW-0812">Transmembrane</keyword>
<dbReference type="RefSeq" id="WP_218632100.1">
    <property type="nucleotide sequence ID" value="NZ_JAHVAH010000001.1"/>
</dbReference>
<evidence type="ECO:0000313" key="4">
    <source>
        <dbReference type="Proteomes" id="UP000698028"/>
    </source>
</evidence>
<name>A0ABS6V3E0_9SPHN</name>
<gene>
    <name evidence="3" type="ORF">KTQ36_02020</name>
</gene>
<feature type="transmembrane region" description="Helical" evidence="1">
    <location>
        <begin position="213"/>
        <end position="232"/>
    </location>
</feature>
<feature type="domain" description="DUF418" evidence="2">
    <location>
        <begin position="237"/>
        <end position="397"/>
    </location>
</feature>
<dbReference type="EMBL" id="JAHVAH010000001">
    <property type="protein sequence ID" value="MBW0144072.1"/>
    <property type="molecule type" value="Genomic_DNA"/>
</dbReference>
<dbReference type="InterPro" id="IPR007349">
    <property type="entry name" value="DUF418"/>
</dbReference>
<keyword evidence="1" id="KW-1133">Transmembrane helix</keyword>
<feature type="transmembrane region" description="Helical" evidence="1">
    <location>
        <begin position="102"/>
        <end position="122"/>
    </location>
</feature>
<feature type="transmembrane region" description="Helical" evidence="1">
    <location>
        <begin position="73"/>
        <end position="90"/>
    </location>
</feature>
<sequence>MTEGHVAPITSSERIGELDALRGFALLGVFIANYVFFAFYPFASMEVHREAWSEDPANVLALQATLWLVSDKANTLFGVLFGMGFWVQLSRMKARTSDANSLYLRRLTILLGIGAINLYLLWPWDILFVYAIAGFLLFALRGLSLRAMAIAGLVLMLFSRPVVKTTSRELGILGRQEGLVYNPDAQASRFDTIINGSYADWVREFAFMTHEGFFLSGVLISWILYALGRFLIGAWIARQGWLERIAELRPRIGRIALVVLPLGLALEYVHMAVNNDMMELPDLANQAVHMVGLVLAALGYATALLWLYHSKSLGWLPRLFAPTGRMALTNYLAHGILFTLVLAGFGPGLALAGSITPIQTLMLAVGVFVALSVFSHFWLRTYRYGPLEYIWRTLTYGSAPQFRRQPAIAR</sequence>
<proteinExistence type="predicted"/>
<dbReference type="InterPro" id="IPR052529">
    <property type="entry name" value="Bact_Transport_Assoc"/>
</dbReference>
<feature type="transmembrane region" description="Helical" evidence="1">
    <location>
        <begin position="290"/>
        <end position="308"/>
    </location>
</feature>
<feature type="transmembrane region" description="Helical" evidence="1">
    <location>
        <begin position="128"/>
        <end position="158"/>
    </location>
</feature>
<dbReference type="Proteomes" id="UP000698028">
    <property type="component" value="Unassembled WGS sequence"/>
</dbReference>
<evidence type="ECO:0000256" key="1">
    <source>
        <dbReference type="SAM" id="Phobius"/>
    </source>
</evidence>
<feature type="transmembrane region" description="Helical" evidence="1">
    <location>
        <begin position="328"/>
        <end position="349"/>
    </location>
</feature>